<dbReference type="AlphaFoldDB" id="A0A9Q8Q140"/>
<proteinExistence type="predicted"/>
<dbReference type="InterPro" id="IPR009731">
    <property type="entry name" value="P-like"/>
</dbReference>
<organism evidence="1 2">
    <name type="scientific">Moellerella wisconsensis</name>
    <dbReference type="NCBI Taxonomy" id="158849"/>
    <lineage>
        <taxon>Bacteria</taxon>
        <taxon>Pseudomonadati</taxon>
        <taxon>Pseudomonadota</taxon>
        <taxon>Gammaproteobacteria</taxon>
        <taxon>Enterobacterales</taxon>
        <taxon>Morganellaceae</taxon>
        <taxon>Moellerella</taxon>
    </lineage>
</organism>
<dbReference type="RefSeq" id="WP_241541934.1">
    <property type="nucleotide sequence ID" value="NZ_CAWQWN010000001.1"/>
</dbReference>
<dbReference type="GO" id="GO:0006270">
    <property type="term" value="P:DNA replication initiation"/>
    <property type="evidence" value="ECO:0007669"/>
    <property type="project" value="InterPro"/>
</dbReference>
<protein>
    <submittedName>
        <fullName evidence="1">Replication protein P</fullName>
    </submittedName>
</protein>
<sequence length="242" mass="27998">MKSLATAIQDRNSTALQAMASHSPPKQAVTPQAAQIFNELFKQLRATFPASMANIKTQEDLNEFRRQWVLAFSENGIRTIEQVNAGMKIARQQEIPFLPSPGQFIKWCKQEDHAALGLPDEGQLYDMFKKYCSVRGWGKFSWPSNACYWMVTKIYSEMRSKNLTDSEVRKLCVSELKIMANKIKTGEKIPDPVLMVEKKRTPSDEDYAIRSLWYLKRSLGCNLTLEEYRHQFYDAQLKMLRK</sequence>
<evidence type="ECO:0000313" key="1">
    <source>
        <dbReference type="EMBL" id="UNH30091.1"/>
    </source>
</evidence>
<reference evidence="1" key="1">
    <citation type="submission" date="2022-03" db="EMBL/GenBank/DDBJ databases">
        <title>ESBL-producing Moellerella wisconsensis and Escherichia marmotae isolated from wild game meat.</title>
        <authorList>
            <person name="Biggel M."/>
        </authorList>
    </citation>
    <scope>NUCLEOTIDE SEQUENCE</scope>
    <source>
        <strain evidence="1">W51</strain>
    </source>
</reference>
<evidence type="ECO:0000313" key="2">
    <source>
        <dbReference type="Proteomes" id="UP000829116"/>
    </source>
</evidence>
<gene>
    <name evidence="1" type="ORF">MNY72_12165</name>
</gene>
<dbReference type="Pfam" id="PF06992">
    <property type="entry name" value="Phage_lambda_P"/>
    <property type="match status" value="1"/>
</dbReference>
<dbReference type="EMBL" id="CP093245">
    <property type="protein sequence ID" value="UNH30091.1"/>
    <property type="molecule type" value="Genomic_DNA"/>
</dbReference>
<accession>A0A9Q8Q140</accession>
<dbReference type="Proteomes" id="UP000829116">
    <property type="component" value="Chromosome"/>
</dbReference>
<name>A0A9Q8Q140_9GAMM</name>